<dbReference type="GO" id="GO:0016787">
    <property type="term" value="F:hydrolase activity"/>
    <property type="evidence" value="ECO:0007669"/>
    <property type="project" value="UniProtKB-KW"/>
</dbReference>
<evidence type="ECO:0000256" key="4">
    <source>
        <dbReference type="ARBA" id="ARBA00022840"/>
    </source>
</evidence>
<dbReference type="InterPro" id="IPR027417">
    <property type="entry name" value="P-loop_NTPase"/>
</dbReference>
<dbReference type="Pfam" id="PF04851">
    <property type="entry name" value="ResIII"/>
    <property type="match status" value="1"/>
</dbReference>
<dbReference type="GO" id="GO:0005524">
    <property type="term" value="F:ATP binding"/>
    <property type="evidence" value="ECO:0007669"/>
    <property type="project" value="UniProtKB-KW"/>
</dbReference>
<protein>
    <submittedName>
        <fullName evidence="7">Type III restriction protein res subunit</fullName>
    </submittedName>
</protein>
<dbReference type="GO" id="GO:0008270">
    <property type="term" value="F:zinc ion binding"/>
    <property type="evidence" value="ECO:0007669"/>
    <property type="project" value="InterPro"/>
</dbReference>
<dbReference type="RefSeq" id="WP_048073242.1">
    <property type="nucleotide sequence ID" value="NZ_JARVXG010000037.1"/>
</dbReference>
<dbReference type="SMART" id="SM00490">
    <property type="entry name" value="HELICc"/>
    <property type="match status" value="1"/>
</dbReference>
<dbReference type="Pfam" id="PF01844">
    <property type="entry name" value="HNH"/>
    <property type="match status" value="1"/>
</dbReference>
<accession>A0A090I4J5</accession>
<keyword evidence="1" id="KW-0547">Nucleotide-binding</keyword>
<sequence length="840" mass="97457">MVMNNEQEDFYREFNLIKARKNPSTIALRTHQTQAIKNLKQWYEKDYNTHKGGILVLPTGGGKTFTAVRFLCEGPLSDGYKVLWLAHTHHLLEQAFYSFGPRQIDVSRGYEVGYVQEPKNKLNIRVVSGNKNQYNINEIQPTDDVLIATLQTVSRGFKRNQPNLEAFLDSSHGKLLVVFDEAHHSPAPSYRKFVQSLRDKYQSMGLLGLTATPTYTDEKKRGWLKELFPQDILYQVDINNLMAQNILAKPKFEKPYHTHFEPEFDDAEYKKWVNSFRDLPEHVIEQLANNRSRNQYIARVYAENKDKFNKTIIFADRWNQCVQLCEFLRKEGVRAGTMFSHVYVTPQGRTLGSGAANAKVLEKFKNGDLDVLVNIRMLTEGTDVPKVNTVFLTRQTTSRILLTQMIGRALRGTEFDGTPEAYIVPFVDDWNHKIIFAPYDKLDDGGKDDGDTGGNGTPLDLISIDLVRKLSRLMFELNNIEIGPFLKSVPIGWYRTKFYSLSEGQDDYTEVNRLALVFDDEKEGYEKLMNRFDSADLSQFEEEEIRFEDHTDEIDKWSEQYFSNADSIGDIENNIFYIACHMAQNSKEKPKFFPFEERDAHDMDALVRKYIEFSQLETDPALRDEYVRNDRYWNTIYPNYEQFKQQYDACVNRILNLRRLKLSPAFTNPTKPGQGPSDEQKSKVKKKYPICLCCGEDHKQILEVDHVNPRYMGGKDSIENLQTLCIYCNTAKNTKEIDFRFTKTNLVKPLPEIPDLTPPHNNIEKIKNWEHYLQREVNFFYCASAVKSVDASNPNVWNIQLNEGNDPSWLKKHLKNLSDKISKYREEFGLKGPDVIQILE</sequence>
<evidence type="ECO:0000259" key="6">
    <source>
        <dbReference type="PROSITE" id="PS51194"/>
    </source>
</evidence>
<name>A0A090I4J5_METFO</name>
<dbReference type="SMART" id="SM00507">
    <property type="entry name" value="HNHc"/>
    <property type="match status" value="1"/>
</dbReference>
<evidence type="ECO:0000259" key="5">
    <source>
        <dbReference type="PROSITE" id="PS51192"/>
    </source>
</evidence>
<evidence type="ECO:0000313" key="7">
    <source>
        <dbReference type="EMBL" id="CEA14159.1"/>
    </source>
</evidence>
<reference evidence="7" key="1">
    <citation type="submission" date="2014-08" db="EMBL/GenBank/DDBJ databases">
        <authorList>
            <person name="Wibberg D."/>
        </authorList>
    </citation>
    <scope>NUCLEOTIDE SEQUENCE</scope>
</reference>
<proteinExistence type="predicted"/>
<gene>
    <name evidence="7" type="ORF">DSM1535_1834</name>
</gene>
<dbReference type="CDD" id="cd00085">
    <property type="entry name" value="HNHc"/>
    <property type="match status" value="1"/>
</dbReference>
<dbReference type="GO" id="GO:0004519">
    <property type="term" value="F:endonuclease activity"/>
    <property type="evidence" value="ECO:0007669"/>
    <property type="project" value="InterPro"/>
</dbReference>
<evidence type="ECO:0000256" key="3">
    <source>
        <dbReference type="ARBA" id="ARBA00022806"/>
    </source>
</evidence>
<dbReference type="Pfam" id="PF00271">
    <property type="entry name" value="Helicase_C"/>
    <property type="match status" value="1"/>
</dbReference>
<dbReference type="PROSITE" id="PS51194">
    <property type="entry name" value="HELICASE_CTER"/>
    <property type="match status" value="1"/>
</dbReference>
<keyword evidence="4" id="KW-0067">ATP-binding</keyword>
<dbReference type="PANTHER" id="PTHR11274">
    <property type="entry name" value="RAD25/XP-B DNA REPAIR HELICASE"/>
    <property type="match status" value="1"/>
</dbReference>
<feature type="domain" description="Helicase ATP-binding" evidence="5">
    <location>
        <begin position="44"/>
        <end position="231"/>
    </location>
</feature>
<dbReference type="SUPFAM" id="SSF52540">
    <property type="entry name" value="P-loop containing nucleoside triphosphate hydrolases"/>
    <property type="match status" value="1"/>
</dbReference>
<keyword evidence="3" id="KW-0347">Helicase</keyword>
<dbReference type="GO" id="GO:0003677">
    <property type="term" value="F:DNA binding"/>
    <property type="evidence" value="ECO:0007669"/>
    <property type="project" value="InterPro"/>
</dbReference>
<keyword evidence="2" id="KW-0378">Hydrolase</keyword>
<dbReference type="InterPro" id="IPR003615">
    <property type="entry name" value="HNH_nuc"/>
</dbReference>
<dbReference type="InterPro" id="IPR006935">
    <property type="entry name" value="Helicase/UvrB_N"/>
</dbReference>
<dbReference type="InterPro" id="IPR001650">
    <property type="entry name" value="Helicase_C-like"/>
</dbReference>
<dbReference type="Gene3D" id="3.40.50.300">
    <property type="entry name" value="P-loop containing nucleotide triphosphate hydrolases"/>
    <property type="match status" value="2"/>
</dbReference>
<dbReference type="InterPro" id="IPR002711">
    <property type="entry name" value="HNH"/>
</dbReference>
<dbReference type="GO" id="GO:0140097">
    <property type="term" value="F:catalytic activity, acting on DNA"/>
    <property type="evidence" value="ECO:0007669"/>
    <property type="project" value="UniProtKB-ARBA"/>
</dbReference>
<feature type="domain" description="Helicase C-terminal" evidence="6">
    <location>
        <begin position="292"/>
        <end position="465"/>
    </location>
</feature>
<dbReference type="PATRIC" id="fig|2162.9.peg.1885"/>
<dbReference type="GO" id="GO:0004386">
    <property type="term" value="F:helicase activity"/>
    <property type="evidence" value="ECO:0007669"/>
    <property type="project" value="UniProtKB-KW"/>
</dbReference>
<dbReference type="EMBL" id="LN515531">
    <property type="protein sequence ID" value="CEA14159.1"/>
    <property type="molecule type" value="Genomic_DNA"/>
</dbReference>
<organism evidence="7">
    <name type="scientific">Methanobacterium formicicum</name>
    <dbReference type="NCBI Taxonomy" id="2162"/>
    <lineage>
        <taxon>Archaea</taxon>
        <taxon>Methanobacteriati</taxon>
        <taxon>Methanobacteriota</taxon>
        <taxon>Methanomada group</taxon>
        <taxon>Methanobacteria</taxon>
        <taxon>Methanobacteriales</taxon>
        <taxon>Methanobacteriaceae</taxon>
        <taxon>Methanobacterium</taxon>
    </lineage>
</organism>
<dbReference type="InterPro" id="IPR014001">
    <property type="entry name" value="Helicase_ATP-bd"/>
</dbReference>
<evidence type="ECO:0000256" key="2">
    <source>
        <dbReference type="ARBA" id="ARBA00022801"/>
    </source>
</evidence>
<dbReference type="AlphaFoldDB" id="A0A090I4J5"/>
<dbReference type="InterPro" id="IPR050615">
    <property type="entry name" value="ATP-dep_DNA_Helicase"/>
</dbReference>
<dbReference type="Gene3D" id="1.10.30.50">
    <property type="match status" value="1"/>
</dbReference>
<dbReference type="PROSITE" id="PS51192">
    <property type="entry name" value="HELICASE_ATP_BIND_1"/>
    <property type="match status" value="1"/>
</dbReference>
<dbReference type="PANTHER" id="PTHR11274:SF0">
    <property type="entry name" value="GENERAL TRANSCRIPTION AND DNA REPAIR FACTOR IIH HELICASE SUBUNIT XPB"/>
    <property type="match status" value="1"/>
</dbReference>
<dbReference type="SMART" id="SM00487">
    <property type="entry name" value="DEXDc"/>
    <property type="match status" value="1"/>
</dbReference>
<evidence type="ECO:0000256" key="1">
    <source>
        <dbReference type="ARBA" id="ARBA00022741"/>
    </source>
</evidence>
<dbReference type="KEGG" id="mfi:DSM1535_1834"/>